<evidence type="ECO:0000313" key="2">
    <source>
        <dbReference type="Proteomes" id="UP000036045"/>
    </source>
</evidence>
<organism evidence="1 2">
    <name type="scientific">Niallia circulans</name>
    <name type="common">Bacillus circulans</name>
    <dbReference type="NCBI Taxonomy" id="1397"/>
    <lineage>
        <taxon>Bacteria</taxon>
        <taxon>Bacillati</taxon>
        <taxon>Bacillota</taxon>
        <taxon>Bacilli</taxon>
        <taxon>Bacillales</taxon>
        <taxon>Bacillaceae</taxon>
        <taxon>Niallia</taxon>
    </lineage>
</organism>
<dbReference type="AlphaFoldDB" id="A0A0J1IIE2"/>
<dbReference type="Proteomes" id="UP000036045">
    <property type="component" value="Unassembled WGS sequence"/>
</dbReference>
<dbReference type="Pfam" id="PF10949">
    <property type="entry name" value="DUF2777"/>
    <property type="match status" value="1"/>
</dbReference>
<evidence type="ECO:0008006" key="3">
    <source>
        <dbReference type="Google" id="ProtNLM"/>
    </source>
</evidence>
<sequence>MNNQHRSKLIEFQTRAFTKGTVEYINNQWIFFDEETEEAAMLDEYLHQEIEIRTFNRWRKGILLEDGKVNVSGTIHFLEHEDPIRIRKHLVFALEELLDDLSDDSFYQFITTLNSMKFSIYDCIYCYNHLTFLKEEKRKNGVNMMIFDNEEGLCSVNHHFFYNEKSTDRFEFTLNTGKRMIVEKLTS</sequence>
<protein>
    <recommendedName>
        <fullName evidence="3">DUF2777 domain-containing protein</fullName>
    </recommendedName>
</protein>
<proteinExistence type="predicted"/>
<reference evidence="1 2" key="1">
    <citation type="submission" date="2015-05" db="EMBL/GenBank/DDBJ databases">
        <title>Whole genome sequence and identification of bacterial endophytes from Costus igneus.</title>
        <authorList>
            <person name="Lee Y.P."/>
            <person name="Gan H.M."/>
            <person name="Eng W."/>
            <person name="Wheatley M.S."/>
            <person name="Caraballo A."/>
            <person name="Polter S."/>
            <person name="Savka M.A."/>
            <person name="Hudson A.O."/>
        </authorList>
    </citation>
    <scope>NUCLEOTIDE SEQUENCE [LARGE SCALE GENOMIC DNA]</scope>
    <source>
        <strain evidence="1 2">RIT379</strain>
    </source>
</reference>
<comment type="caution">
    <text evidence="1">The sequence shown here is derived from an EMBL/GenBank/DDBJ whole genome shotgun (WGS) entry which is preliminary data.</text>
</comment>
<name>A0A0J1IIE2_NIACI</name>
<dbReference type="InterPro" id="IPR024488">
    <property type="entry name" value="DUF2777"/>
</dbReference>
<gene>
    <name evidence="1" type="ORF">ABW02_15060</name>
</gene>
<dbReference type="PATRIC" id="fig|1397.4.peg.1188"/>
<dbReference type="EMBL" id="LDPH01000014">
    <property type="protein sequence ID" value="KLV25691.1"/>
    <property type="molecule type" value="Genomic_DNA"/>
</dbReference>
<keyword evidence="2" id="KW-1185">Reference proteome</keyword>
<dbReference type="OrthoDB" id="2923064at2"/>
<dbReference type="RefSeq" id="WP_047943116.1">
    <property type="nucleotide sequence ID" value="NZ_CP053989.1"/>
</dbReference>
<accession>A0A0J1IIE2</accession>
<dbReference type="GeneID" id="56348492"/>
<evidence type="ECO:0000313" key="1">
    <source>
        <dbReference type="EMBL" id="KLV25691.1"/>
    </source>
</evidence>